<keyword evidence="8" id="KW-1185">Reference proteome</keyword>
<evidence type="ECO:0000256" key="3">
    <source>
        <dbReference type="ARBA" id="ARBA00023002"/>
    </source>
</evidence>
<dbReference type="EC" id="1.4.3.19" evidence="5"/>
<comment type="catalytic activity">
    <reaction evidence="4">
        <text>glycine + O2 + H2O = glyoxylate + H2O2 + NH4(+)</text>
        <dbReference type="Rhea" id="RHEA:11532"/>
        <dbReference type="ChEBI" id="CHEBI:15377"/>
        <dbReference type="ChEBI" id="CHEBI:15379"/>
        <dbReference type="ChEBI" id="CHEBI:16240"/>
        <dbReference type="ChEBI" id="CHEBI:28938"/>
        <dbReference type="ChEBI" id="CHEBI:36655"/>
        <dbReference type="ChEBI" id="CHEBI:57305"/>
        <dbReference type="EC" id="1.4.3.19"/>
    </reaction>
</comment>
<evidence type="ECO:0000256" key="4">
    <source>
        <dbReference type="ARBA" id="ARBA00049872"/>
    </source>
</evidence>
<dbReference type="GO" id="GO:0050660">
    <property type="term" value="F:flavin adenine dinucleotide binding"/>
    <property type="evidence" value="ECO:0007669"/>
    <property type="project" value="InterPro"/>
</dbReference>
<organism evidence="7 8">
    <name type="scientific">Capillimicrobium parvum</name>
    <dbReference type="NCBI Taxonomy" id="2884022"/>
    <lineage>
        <taxon>Bacteria</taxon>
        <taxon>Bacillati</taxon>
        <taxon>Actinomycetota</taxon>
        <taxon>Thermoleophilia</taxon>
        <taxon>Solirubrobacterales</taxon>
        <taxon>Capillimicrobiaceae</taxon>
        <taxon>Capillimicrobium</taxon>
    </lineage>
</organism>
<dbReference type="SUPFAM" id="SSF54373">
    <property type="entry name" value="FAD-linked reductases, C-terminal domain"/>
    <property type="match status" value="1"/>
</dbReference>
<protein>
    <recommendedName>
        <fullName evidence="5">glycine oxidase</fullName>
        <ecNumber evidence="5">1.4.3.19</ecNumber>
    </recommendedName>
</protein>
<evidence type="ECO:0000256" key="1">
    <source>
        <dbReference type="ARBA" id="ARBA00004948"/>
    </source>
</evidence>
<evidence type="ECO:0000256" key="5">
    <source>
        <dbReference type="ARBA" id="ARBA00050018"/>
    </source>
</evidence>
<comment type="pathway">
    <text evidence="1">Cofactor biosynthesis; thiamine diphosphate biosynthesis.</text>
</comment>
<dbReference type="Proteomes" id="UP001162834">
    <property type="component" value="Chromosome"/>
</dbReference>
<dbReference type="SUPFAM" id="SSF51905">
    <property type="entry name" value="FAD/NAD(P)-binding domain"/>
    <property type="match status" value="1"/>
</dbReference>
<dbReference type="KEGG" id="sbae:DSM104329_00307"/>
<dbReference type="Gene3D" id="3.30.9.10">
    <property type="entry name" value="D-Amino Acid Oxidase, subunit A, domain 2"/>
    <property type="match status" value="1"/>
</dbReference>
<evidence type="ECO:0000256" key="2">
    <source>
        <dbReference type="ARBA" id="ARBA00022977"/>
    </source>
</evidence>
<evidence type="ECO:0000259" key="6">
    <source>
        <dbReference type="Pfam" id="PF01266"/>
    </source>
</evidence>
<dbReference type="Pfam" id="PF01266">
    <property type="entry name" value="DAO"/>
    <property type="match status" value="1"/>
</dbReference>
<dbReference type="Gene3D" id="3.50.50.60">
    <property type="entry name" value="FAD/NAD(P)-binding domain"/>
    <property type="match status" value="1"/>
</dbReference>
<dbReference type="InterPro" id="IPR036188">
    <property type="entry name" value="FAD/NAD-bd_sf"/>
</dbReference>
<accession>A0A9E6XTL1</accession>
<dbReference type="GO" id="GO:0005737">
    <property type="term" value="C:cytoplasm"/>
    <property type="evidence" value="ECO:0007669"/>
    <property type="project" value="TreeGrafter"/>
</dbReference>
<dbReference type="InterPro" id="IPR012727">
    <property type="entry name" value="Gly_oxidase_ThiO"/>
</dbReference>
<dbReference type="InterPro" id="IPR006076">
    <property type="entry name" value="FAD-dep_OxRdtase"/>
</dbReference>
<keyword evidence="3 7" id="KW-0560">Oxidoreductase</keyword>
<keyword evidence="2" id="KW-0784">Thiamine biosynthesis</keyword>
<name>A0A9E6XTL1_9ACTN</name>
<evidence type="ECO:0000313" key="7">
    <source>
        <dbReference type="EMBL" id="UGS33940.1"/>
    </source>
</evidence>
<proteinExistence type="predicted"/>
<dbReference type="PANTHER" id="PTHR13847">
    <property type="entry name" value="SARCOSINE DEHYDROGENASE-RELATED"/>
    <property type="match status" value="1"/>
</dbReference>
<gene>
    <name evidence="7" type="primary">hcnC_1</name>
    <name evidence="7" type="ORF">DSM104329_00307</name>
</gene>
<dbReference type="AlphaFoldDB" id="A0A9E6XTL1"/>
<sequence length="372" mass="38585">MSGPSNVRWDVAVVGGGIVGLFVAWRARERGLRVTVLDAGADDGTAWPVAAGMLAPTSEAQFGPAGQRAVELGLAAAARWPSAARELGEASGIDPGLRTPGTLVLGRDRDEAEALDRERRYREELGLAVTPLLPSAARRAEPALAPTLRAAMEVADDHSVDPRRVVAGLRAVLGDAVRAGERVTEVGPDGVALESGETVAAARVVLAAGAWSGELLDVPVRPLKGQVIRLRDPDGPGLVTRTLRFSSTYLVPRADGRYVLGATVEERGFDTSVTAGGVYELLRDAGELVPGISELVVEETLAGLRPSTPDTLPLLGERDGVMLATGHGRDGVLLSALTGDLVAAMLAGEDPGPPVAHCDPARFDRAGQAVPG</sequence>
<reference evidence="7" key="1">
    <citation type="journal article" date="2022" name="Int. J. Syst. Evol. Microbiol.">
        <title>Pseudomonas aegrilactucae sp. nov. and Pseudomonas morbosilactucae sp. nov., pathogens causing bacterial rot of lettuce in Japan.</title>
        <authorList>
            <person name="Sawada H."/>
            <person name="Fujikawa T."/>
            <person name="Satou M."/>
        </authorList>
    </citation>
    <scope>NUCLEOTIDE SEQUENCE</scope>
    <source>
        <strain evidence="7">0166_1</strain>
    </source>
</reference>
<dbReference type="EMBL" id="CP087164">
    <property type="protein sequence ID" value="UGS33940.1"/>
    <property type="molecule type" value="Genomic_DNA"/>
</dbReference>
<dbReference type="GO" id="GO:0009228">
    <property type="term" value="P:thiamine biosynthetic process"/>
    <property type="evidence" value="ECO:0007669"/>
    <property type="project" value="UniProtKB-KW"/>
</dbReference>
<dbReference type="GO" id="GO:0043799">
    <property type="term" value="F:glycine oxidase activity"/>
    <property type="evidence" value="ECO:0007669"/>
    <property type="project" value="UniProtKB-EC"/>
</dbReference>
<dbReference type="NCBIfam" id="TIGR02352">
    <property type="entry name" value="thiamin_ThiO"/>
    <property type="match status" value="1"/>
</dbReference>
<dbReference type="PANTHER" id="PTHR13847:SF289">
    <property type="entry name" value="GLYCINE OXIDASE"/>
    <property type="match status" value="1"/>
</dbReference>
<feature type="domain" description="FAD dependent oxidoreductase" evidence="6">
    <location>
        <begin position="10"/>
        <end position="345"/>
    </location>
</feature>
<evidence type="ECO:0000313" key="8">
    <source>
        <dbReference type="Proteomes" id="UP001162834"/>
    </source>
</evidence>